<accession>A0A437MGP9</accession>
<dbReference type="EMBL" id="SACL01000003">
    <property type="protein sequence ID" value="RVT96819.1"/>
    <property type="molecule type" value="Genomic_DNA"/>
</dbReference>
<name>A0A437MGP9_9PROT</name>
<comment type="caution">
    <text evidence="1">The sequence shown here is derived from an EMBL/GenBank/DDBJ whole genome shotgun (WGS) entry which is preliminary data.</text>
</comment>
<gene>
    <name evidence="1" type="ORF">EOD42_10455</name>
</gene>
<evidence type="ECO:0000313" key="2">
    <source>
        <dbReference type="Proteomes" id="UP000282957"/>
    </source>
</evidence>
<reference evidence="1 2" key="1">
    <citation type="submission" date="2019-01" db="EMBL/GenBank/DDBJ databases">
        <authorList>
            <person name="Chen W.-M."/>
        </authorList>
    </citation>
    <scope>NUCLEOTIDE SEQUENCE [LARGE SCALE GENOMIC DNA]</scope>
    <source>
        <strain evidence="1 2">CCP-6</strain>
    </source>
</reference>
<dbReference type="PROSITE" id="PS51257">
    <property type="entry name" value="PROKAR_LIPOPROTEIN"/>
    <property type="match status" value="1"/>
</dbReference>
<protein>
    <recommendedName>
        <fullName evidence="3">Invasion associated locus B family protein</fullName>
    </recommendedName>
</protein>
<evidence type="ECO:0008006" key="3">
    <source>
        <dbReference type="Google" id="ProtNLM"/>
    </source>
</evidence>
<evidence type="ECO:0000313" key="1">
    <source>
        <dbReference type="EMBL" id="RVT96819.1"/>
    </source>
</evidence>
<sequence length="152" mass="16035">MQRTSTPIPGTAWVVACVSFPNMPPERRQSCRADLNLSQPGQQVQANLYTLHGGRHWMLRTNLPATGLSIQVEGRPSSHVGRCSGAGLCVLEDAMALTQEMQAGSRVAVTLMTARGGMRSQVATAGINEALRLAAAGTSPAALGDRPTLSVR</sequence>
<dbReference type="Proteomes" id="UP000282957">
    <property type="component" value="Unassembled WGS sequence"/>
</dbReference>
<dbReference type="RefSeq" id="WP_127787468.1">
    <property type="nucleotide sequence ID" value="NZ_SACL01000003.1"/>
</dbReference>
<dbReference type="OrthoDB" id="9876715at2"/>
<keyword evidence="2" id="KW-1185">Reference proteome</keyword>
<organism evidence="1 2">
    <name type="scientific">Rhodovarius crocodyli</name>
    <dbReference type="NCBI Taxonomy" id="1979269"/>
    <lineage>
        <taxon>Bacteria</taxon>
        <taxon>Pseudomonadati</taxon>
        <taxon>Pseudomonadota</taxon>
        <taxon>Alphaproteobacteria</taxon>
        <taxon>Acetobacterales</taxon>
        <taxon>Roseomonadaceae</taxon>
        <taxon>Rhodovarius</taxon>
    </lineage>
</organism>
<proteinExistence type="predicted"/>
<dbReference type="AlphaFoldDB" id="A0A437MGP9"/>